<dbReference type="Proteomes" id="UP000466586">
    <property type="component" value="Unassembled WGS sequence"/>
</dbReference>
<keyword evidence="9" id="KW-1185">Reference proteome</keyword>
<feature type="domain" description="EamA" evidence="7">
    <location>
        <begin position="161"/>
        <end position="300"/>
    </location>
</feature>
<feature type="transmembrane region" description="Helical" evidence="6">
    <location>
        <begin position="39"/>
        <end position="59"/>
    </location>
</feature>
<protein>
    <submittedName>
        <fullName evidence="8">EamA family transporter</fullName>
    </submittedName>
</protein>
<sequence>MNSSKIPVLWIALAFFAIYFVWGTTYLANVYVLQGMDPFVGSAIRYLVAGVILLTYVSIRTGFVYNTANIRVSAISGILMLVGGSGLVVFAEKYITSGHAAVLIATEPIWFIILDKKNWRTYFSNVSILAGILIGFVGIMLFMHFTPEGAGPLVLQKDKLKGSIIVLVASVIWVIGTLYGKKRLNGTISNLQTTSLQLIFAGIASALIAIPNGGWHSFDAPAITFSGWFGLAYLIVFGSLIAYLSFTWLVTVRPPAIVSTHTYINPVVAMFAGWLIASEKINTPQILCLLLILAGVFLVTYRKSEQAA</sequence>
<proteinExistence type="inferred from homology"/>
<dbReference type="SUPFAM" id="SSF103481">
    <property type="entry name" value="Multidrug resistance efflux transporter EmrE"/>
    <property type="match status" value="2"/>
</dbReference>
<dbReference type="EMBL" id="WVHT01000004">
    <property type="protein sequence ID" value="MXV51488.1"/>
    <property type="molecule type" value="Genomic_DNA"/>
</dbReference>
<accession>A0A7K1YBS5</accession>
<feature type="transmembrane region" description="Helical" evidence="6">
    <location>
        <begin position="7"/>
        <end position="27"/>
    </location>
</feature>
<feature type="transmembrane region" description="Helical" evidence="6">
    <location>
        <begin position="222"/>
        <end position="244"/>
    </location>
</feature>
<evidence type="ECO:0000256" key="3">
    <source>
        <dbReference type="ARBA" id="ARBA00022692"/>
    </source>
</evidence>
<feature type="transmembrane region" description="Helical" evidence="6">
    <location>
        <begin position="160"/>
        <end position="179"/>
    </location>
</feature>
<dbReference type="GO" id="GO:0016020">
    <property type="term" value="C:membrane"/>
    <property type="evidence" value="ECO:0007669"/>
    <property type="project" value="UniProtKB-SubCell"/>
</dbReference>
<keyword evidence="3 6" id="KW-0812">Transmembrane</keyword>
<dbReference type="RefSeq" id="WP_160844656.1">
    <property type="nucleotide sequence ID" value="NZ_WVHT01000004.1"/>
</dbReference>
<evidence type="ECO:0000256" key="5">
    <source>
        <dbReference type="ARBA" id="ARBA00023136"/>
    </source>
</evidence>
<comment type="caution">
    <text evidence="8">The sequence shown here is derived from an EMBL/GenBank/DDBJ whole genome shotgun (WGS) entry which is preliminary data.</text>
</comment>
<evidence type="ECO:0000313" key="8">
    <source>
        <dbReference type="EMBL" id="MXV51488.1"/>
    </source>
</evidence>
<evidence type="ECO:0000313" key="9">
    <source>
        <dbReference type="Proteomes" id="UP000466586"/>
    </source>
</evidence>
<keyword evidence="4 6" id="KW-1133">Transmembrane helix</keyword>
<evidence type="ECO:0000256" key="1">
    <source>
        <dbReference type="ARBA" id="ARBA00004141"/>
    </source>
</evidence>
<dbReference type="InterPro" id="IPR000620">
    <property type="entry name" value="EamA_dom"/>
</dbReference>
<evidence type="ECO:0000256" key="2">
    <source>
        <dbReference type="ARBA" id="ARBA00007362"/>
    </source>
</evidence>
<keyword evidence="5 6" id="KW-0472">Membrane</keyword>
<comment type="similarity">
    <text evidence="2">Belongs to the EamA transporter family.</text>
</comment>
<name>A0A7K1YBS5_9SPHI</name>
<feature type="domain" description="EamA" evidence="7">
    <location>
        <begin position="10"/>
        <end position="142"/>
    </location>
</feature>
<dbReference type="PANTHER" id="PTHR32322">
    <property type="entry name" value="INNER MEMBRANE TRANSPORTER"/>
    <property type="match status" value="1"/>
</dbReference>
<dbReference type="Pfam" id="PF00892">
    <property type="entry name" value="EamA"/>
    <property type="match status" value="2"/>
</dbReference>
<dbReference type="InterPro" id="IPR050638">
    <property type="entry name" value="AA-Vitamin_Transporters"/>
</dbReference>
<evidence type="ECO:0000256" key="6">
    <source>
        <dbReference type="SAM" id="Phobius"/>
    </source>
</evidence>
<dbReference type="InterPro" id="IPR037185">
    <property type="entry name" value="EmrE-like"/>
</dbReference>
<evidence type="ECO:0000256" key="4">
    <source>
        <dbReference type="ARBA" id="ARBA00022989"/>
    </source>
</evidence>
<dbReference type="PANTHER" id="PTHR32322:SF2">
    <property type="entry name" value="EAMA DOMAIN-CONTAINING PROTEIN"/>
    <property type="match status" value="1"/>
</dbReference>
<organism evidence="8 9">
    <name type="scientific">Hufsiella arboris</name>
    <dbReference type="NCBI Taxonomy" id="2695275"/>
    <lineage>
        <taxon>Bacteria</taxon>
        <taxon>Pseudomonadati</taxon>
        <taxon>Bacteroidota</taxon>
        <taxon>Sphingobacteriia</taxon>
        <taxon>Sphingobacteriales</taxon>
        <taxon>Sphingobacteriaceae</taxon>
        <taxon>Hufsiella</taxon>
    </lineage>
</organism>
<feature type="transmembrane region" description="Helical" evidence="6">
    <location>
        <begin position="283"/>
        <end position="301"/>
    </location>
</feature>
<feature type="transmembrane region" description="Helical" evidence="6">
    <location>
        <begin position="126"/>
        <end position="145"/>
    </location>
</feature>
<feature type="transmembrane region" description="Helical" evidence="6">
    <location>
        <begin position="71"/>
        <end position="91"/>
    </location>
</feature>
<feature type="transmembrane region" description="Helical" evidence="6">
    <location>
        <begin position="191"/>
        <end position="210"/>
    </location>
</feature>
<comment type="subcellular location">
    <subcellularLocation>
        <location evidence="1">Membrane</location>
        <topology evidence="1">Multi-pass membrane protein</topology>
    </subcellularLocation>
</comment>
<feature type="transmembrane region" description="Helical" evidence="6">
    <location>
        <begin position="97"/>
        <end position="114"/>
    </location>
</feature>
<gene>
    <name evidence="8" type="ORF">GS399_10950</name>
</gene>
<dbReference type="AlphaFoldDB" id="A0A7K1YBS5"/>
<evidence type="ECO:0000259" key="7">
    <source>
        <dbReference type="Pfam" id="PF00892"/>
    </source>
</evidence>
<feature type="transmembrane region" description="Helical" evidence="6">
    <location>
        <begin position="256"/>
        <end position="277"/>
    </location>
</feature>
<reference evidence="8 9" key="1">
    <citation type="submission" date="2019-11" db="EMBL/GenBank/DDBJ databases">
        <title>Pedobacter sp. HMF7647 Genome sequencing and assembly.</title>
        <authorList>
            <person name="Kang H."/>
            <person name="Kim H."/>
            <person name="Joh K."/>
        </authorList>
    </citation>
    <scope>NUCLEOTIDE SEQUENCE [LARGE SCALE GENOMIC DNA]</scope>
    <source>
        <strain evidence="8 9">HMF7647</strain>
    </source>
</reference>